<feature type="compositionally biased region" description="Basic and acidic residues" evidence="2">
    <location>
        <begin position="836"/>
        <end position="850"/>
    </location>
</feature>
<evidence type="ECO:0000313" key="4">
    <source>
        <dbReference type="Proteomes" id="UP000800235"/>
    </source>
</evidence>
<dbReference type="EMBL" id="MU007090">
    <property type="protein sequence ID" value="KAF2422416.1"/>
    <property type="molecule type" value="Genomic_DNA"/>
</dbReference>
<dbReference type="AlphaFoldDB" id="A0A9P4NI27"/>
<feature type="coiled-coil region" evidence="1">
    <location>
        <begin position="564"/>
        <end position="591"/>
    </location>
</feature>
<dbReference type="PANTHER" id="PTHR37271">
    <property type="entry name" value="KARYOGAMY PROTEIN KAR9"/>
    <property type="match status" value="1"/>
</dbReference>
<feature type="region of interest" description="Disordered" evidence="2">
    <location>
        <begin position="1"/>
        <end position="74"/>
    </location>
</feature>
<name>A0A9P4NI27_9PEZI</name>
<feature type="compositionally biased region" description="Polar residues" evidence="2">
    <location>
        <begin position="43"/>
        <end position="55"/>
    </location>
</feature>
<dbReference type="GO" id="GO:0043332">
    <property type="term" value="C:mating projection tip"/>
    <property type="evidence" value="ECO:0007669"/>
    <property type="project" value="TreeGrafter"/>
</dbReference>
<proteinExistence type="predicted"/>
<keyword evidence="1" id="KW-0175">Coiled coil</keyword>
<keyword evidence="4" id="KW-1185">Reference proteome</keyword>
<dbReference type="InterPro" id="IPR013889">
    <property type="entry name" value="Karyogamy_KAR9"/>
</dbReference>
<dbReference type="GO" id="GO:0031578">
    <property type="term" value="P:mitotic spindle orientation checkpoint signaling"/>
    <property type="evidence" value="ECO:0007669"/>
    <property type="project" value="TreeGrafter"/>
</dbReference>
<reference evidence="3" key="1">
    <citation type="journal article" date="2020" name="Stud. Mycol.">
        <title>101 Dothideomycetes genomes: a test case for predicting lifestyles and emergence of pathogens.</title>
        <authorList>
            <person name="Haridas S."/>
            <person name="Albert R."/>
            <person name="Binder M."/>
            <person name="Bloem J."/>
            <person name="Labutti K."/>
            <person name="Salamov A."/>
            <person name="Andreopoulos B."/>
            <person name="Baker S."/>
            <person name="Barry K."/>
            <person name="Bills G."/>
            <person name="Bluhm B."/>
            <person name="Cannon C."/>
            <person name="Castanera R."/>
            <person name="Culley D."/>
            <person name="Daum C."/>
            <person name="Ezra D."/>
            <person name="Gonzalez J."/>
            <person name="Henrissat B."/>
            <person name="Kuo A."/>
            <person name="Liang C."/>
            <person name="Lipzen A."/>
            <person name="Lutzoni F."/>
            <person name="Magnuson J."/>
            <person name="Mondo S."/>
            <person name="Nolan M."/>
            <person name="Ohm R."/>
            <person name="Pangilinan J."/>
            <person name="Park H.-J."/>
            <person name="Ramirez L."/>
            <person name="Alfaro M."/>
            <person name="Sun H."/>
            <person name="Tritt A."/>
            <person name="Yoshinaga Y."/>
            <person name="Zwiers L.-H."/>
            <person name="Turgeon B."/>
            <person name="Goodwin S."/>
            <person name="Spatafora J."/>
            <person name="Crous P."/>
            <person name="Grigoriev I."/>
        </authorList>
    </citation>
    <scope>NUCLEOTIDE SEQUENCE</scope>
    <source>
        <strain evidence="3">CBS 130266</strain>
    </source>
</reference>
<evidence type="ECO:0000313" key="3">
    <source>
        <dbReference type="EMBL" id="KAF2422416.1"/>
    </source>
</evidence>
<organism evidence="3 4">
    <name type="scientific">Tothia fuscella</name>
    <dbReference type="NCBI Taxonomy" id="1048955"/>
    <lineage>
        <taxon>Eukaryota</taxon>
        <taxon>Fungi</taxon>
        <taxon>Dikarya</taxon>
        <taxon>Ascomycota</taxon>
        <taxon>Pezizomycotina</taxon>
        <taxon>Dothideomycetes</taxon>
        <taxon>Pleosporomycetidae</taxon>
        <taxon>Venturiales</taxon>
        <taxon>Cylindrosympodiaceae</taxon>
        <taxon>Tothia</taxon>
    </lineage>
</organism>
<accession>A0A9P4NI27</accession>
<feature type="region of interest" description="Disordered" evidence="2">
    <location>
        <begin position="500"/>
        <end position="522"/>
    </location>
</feature>
<dbReference type="Proteomes" id="UP000800235">
    <property type="component" value="Unassembled WGS sequence"/>
</dbReference>
<sequence>MPELLLYDTPLSLSSSSSRSRQWHSAPRVVDVSTPEDRGQEVTAHSTTPQSQPRQPLTVKDPNTPIRSSERTLRKPSPGLIARLKLLDLRRRSSVVFAALVDQAEIGRIPESQLRLLEEQAKQKENRKVEIERRGRGWSAPASSALPPQLQLALPGVGGGDRESESFSSAMSAFVHESDASSIMSVSDRLMPSDSEAEDLHTDTQKYRLPAIGKSRGSSRNGFVLEDGSIASRDRDRPPTPPPKDPPSYRNSYIQNDADESRSTMTENSDLESYFNPSNLSRAGSVYTLSRASFANQLSQLTSIKLPQASSLSSSISAIPTSTGAARALNDASDQIRMWIKKASEVLNGLDAEDDVEWAAAGGREGLGDVDAAINRFETLIDVYVSAIEQLESRNDIDNLTAEELQGVVERMDRILKRWNQIKVTLKGVKEQVEVAMEWEELWNTVLGEIGQETEGISRMIFEMEERRHRGLLDAMAEPGAQLDIKELETIVEEAPSRAASAAAVTNGSPTSTVDKPAPHRPEEDKNLVGLFARMQPLRASLDFLPMRLSAFMTRAEVVFPTGCEELQRRQEFLEGKYKKLEADAESLRKELGEDRWVIIFRKASRQALKMCESVERSVTKLRDALDEGAQHTNPPALAKKIENYEAKKEHYGPAIQQVLAIIDKGVSTRLTVNGEILRLQGDMKRKWSELDAHTKALDFALDQLQINKGSSLRDSISTILSSQHSVASSSAGAITDTPGSSPASSVVFLGRRESNPSTPYAKSRQGSFASSTTARSQIGKRYSSMPNSMANSMGSGNQSNIPRKTPLSRSSVSELRPALGVSPRLYSTPTPRSVSRSESRTDNRSDRPRWNGSTNTGNTAIGHNFKPLSATIPSPYSKPPLRSVSTGQPSPLARSSFNSRPPSGMANQSRAP</sequence>
<dbReference type="OrthoDB" id="5559380at2759"/>
<evidence type="ECO:0000256" key="2">
    <source>
        <dbReference type="SAM" id="MobiDB-lite"/>
    </source>
</evidence>
<feature type="compositionally biased region" description="Polar residues" evidence="2">
    <location>
        <begin position="884"/>
        <end position="913"/>
    </location>
</feature>
<feature type="compositionally biased region" description="Polar residues" evidence="2">
    <location>
        <begin position="756"/>
        <end position="777"/>
    </location>
</feature>
<feature type="compositionally biased region" description="Low complexity" evidence="2">
    <location>
        <begin position="11"/>
        <end position="20"/>
    </location>
</feature>
<gene>
    <name evidence="3" type="ORF">EJ08DRAFT_596903</name>
</gene>
<feature type="compositionally biased region" description="Polar residues" evidence="2">
    <location>
        <begin position="826"/>
        <end position="835"/>
    </location>
</feature>
<dbReference type="Pfam" id="PF08580">
    <property type="entry name" value="KAR9"/>
    <property type="match status" value="1"/>
</dbReference>
<protein>
    <submittedName>
        <fullName evidence="3">KAR9-domain-containing protein</fullName>
    </submittedName>
</protein>
<feature type="region of interest" description="Disordered" evidence="2">
    <location>
        <begin position="181"/>
        <end position="271"/>
    </location>
</feature>
<dbReference type="GO" id="GO:0051293">
    <property type="term" value="P:establishment of spindle localization"/>
    <property type="evidence" value="ECO:0007669"/>
    <property type="project" value="TreeGrafter"/>
</dbReference>
<evidence type="ECO:0000256" key="1">
    <source>
        <dbReference type="SAM" id="Coils"/>
    </source>
</evidence>
<comment type="caution">
    <text evidence="3">The sequence shown here is derived from an EMBL/GenBank/DDBJ whole genome shotgun (WGS) entry which is preliminary data.</text>
</comment>
<feature type="non-terminal residue" evidence="3">
    <location>
        <position position="913"/>
    </location>
</feature>
<feature type="compositionally biased region" description="Polar residues" evidence="2">
    <location>
        <begin position="852"/>
        <end position="862"/>
    </location>
</feature>
<feature type="compositionally biased region" description="Polar residues" evidence="2">
    <location>
        <begin position="785"/>
        <end position="814"/>
    </location>
</feature>
<feature type="region of interest" description="Disordered" evidence="2">
    <location>
        <begin position="753"/>
        <end position="913"/>
    </location>
</feature>
<dbReference type="PANTHER" id="PTHR37271:SF1">
    <property type="entry name" value="KARYOGAMY PROTEIN KAR9"/>
    <property type="match status" value="1"/>
</dbReference>
<dbReference type="GO" id="GO:0005938">
    <property type="term" value="C:cell cortex"/>
    <property type="evidence" value="ECO:0007669"/>
    <property type="project" value="TreeGrafter"/>
</dbReference>
<dbReference type="GO" id="GO:0005816">
    <property type="term" value="C:spindle pole body"/>
    <property type="evidence" value="ECO:0007669"/>
    <property type="project" value="TreeGrafter"/>
</dbReference>
<dbReference type="GO" id="GO:0030473">
    <property type="term" value="P:nuclear migration along microtubule"/>
    <property type="evidence" value="ECO:0007669"/>
    <property type="project" value="TreeGrafter"/>
</dbReference>